<protein>
    <submittedName>
        <fullName evidence="1">Uncharacterized protein</fullName>
    </submittedName>
</protein>
<dbReference type="Proteomes" id="UP001431313">
    <property type="component" value="Unassembled WGS sequence"/>
</dbReference>
<name>A0ABT2CPE2_9ACTN</name>
<proteinExistence type="predicted"/>
<comment type="caution">
    <text evidence="1">The sequence shown here is derived from an EMBL/GenBank/DDBJ whole genome shotgun (WGS) entry which is preliminary data.</text>
</comment>
<evidence type="ECO:0000313" key="1">
    <source>
        <dbReference type="EMBL" id="MCS0639312.1"/>
    </source>
</evidence>
<organism evidence="1 2">
    <name type="scientific">Streptomyces pyxinae</name>
    <dbReference type="NCBI Taxonomy" id="2970734"/>
    <lineage>
        <taxon>Bacteria</taxon>
        <taxon>Bacillati</taxon>
        <taxon>Actinomycetota</taxon>
        <taxon>Actinomycetes</taxon>
        <taxon>Kitasatosporales</taxon>
        <taxon>Streptomycetaceae</taxon>
        <taxon>Streptomyces</taxon>
    </lineage>
</organism>
<reference evidence="1" key="1">
    <citation type="submission" date="2022-08" db="EMBL/GenBank/DDBJ databases">
        <authorList>
            <person name="Somphong A."/>
            <person name="Phongsopitanun W."/>
        </authorList>
    </citation>
    <scope>NUCLEOTIDE SEQUENCE</scope>
    <source>
        <strain evidence="1">LP05-1</strain>
    </source>
</reference>
<dbReference type="EMBL" id="JANUGQ010000034">
    <property type="protein sequence ID" value="MCS0639312.1"/>
    <property type="molecule type" value="Genomic_DNA"/>
</dbReference>
<sequence>METTVRWGRQEAAMAEGDVRWTMRRGERVEVPATIGGIRAALPPEDRERFDKEIDAADVDELYDIVRRWIVVLASDEEDEEIFARLRAEGGAA</sequence>
<gene>
    <name evidence="1" type="ORF">NX801_27470</name>
</gene>
<accession>A0ABT2CPE2</accession>
<dbReference type="RefSeq" id="WP_258790642.1">
    <property type="nucleotide sequence ID" value="NZ_JANUGQ010000034.1"/>
</dbReference>
<evidence type="ECO:0000313" key="2">
    <source>
        <dbReference type="Proteomes" id="UP001431313"/>
    </source>
</evidence>
<keyword evidence="2" id="KW-1185">Reference proteome</keyword>